<name>A0A915IEK8_ROMCU</name>
<reference evidence="3" key="1">
    <citation type="submission" date="2022-11" db="UniProtKB">
        <authorList>
            <consortium name="WormBaseParasite"/>
        </authorList>
    </citation>
    <scope>IDENTIFICATION</scope>
</reference>
<sequence>MIDAAITKARMPEGGAKYSTEWANPRSSHSLEWSRREEKKGKSIRQLDDHQPPSTTRTVVLVDILAERTFFWPKLYDNKAENPNHCRYCGFSTSAMSSADYRAASPAVDYANYCSLPRRKTTASKKTINITVGPSTNDVHFQNTASDHENPADYFKLLKKTSIRSKMDVEYLNQYIYYANEANKNETDQFSSWRDHRMQQHLYKKAQRVYEMSCDLLQKQLEIWCKRYGGYENARKAAIVIQRAYRKYALERNFERVCSKRRSGVQNLLVEVLQSSSPTVKNCYQTKSLQNVFGAINNSSKTYSNIERDKRVNFYSTSPTNDSIFPYVVPATKQESSTMMMDNRYVSYVRISSENCSSPHIFCGSDMQMSLDNTPENDIDSSGRKQMQFDIVYNDSSGSIINYENGNDVVENPVNSMRDDLSPATTGFNGSSNAAVTDFNVQDTTS</sequence>
<evidence type="ECO:0000256" key="1">
    <source>
        <dbReference type="SAM" id="MobiDB-lite"/>
    </source>
</evidence>
<feature type="compositionally biased region" description="Basic and acidic residues" evidence="1">
    <location>
        <begin position="32"/>
        <end position="51"/>
    </location>
</feature>
<dbReference type="PROSITE" id="PS50096">
    <property type="entry name" value="IQ"/>
    <property type="match status" value="1"/>
</dbReference>
<evidence type="ECO:0000313" key="3">
    <source>
        <dbReference type="WBParaSite" id="nRc.2.0.1.t12609-RA"/>
    </source>
</evidence>
<dbReference type="Proteomes" id="UP000887565">
    <property type="component" value="Unplaced"/>
</dbReference>
<proteinExistence type="predicted"/>
<feature type="region of interest" description="Disordered" evidence="1">
    <location>
        <begin position="29"/>
        <end position="53"/>
    </location>
</feature>
<accession>A0A915IEK8</accession>
<keyword evidence="2" id="KW-1185">Reference proteome</keyword>
<dbReference type="WBParaSite" id="nRc.2.0.1.t12609-RA">
    <property type="protein sequence ID" value="nRc.2.0.1.t12609-RA"/>
    <property type="gene ID" value="nRc.2.0.1.g12609"/>
</dbReference>
<feature type="compositionally biased region" description="Polar residues" evidence="1">
    <location>
        <begin position="423"/>
        <end position="446"/>
    </location>
</feature>
<evidence type="ECO:0000313" key="2">
    <source>
        <dbReference type="Proteomes" id="UP000887565"/>
    </source>
</evidence>
<dbReference type="Gene3D" id="1.20.5.1190">
    <property type="entry name" value="iswi atpase"/>
    <property type="match status" value="1"/>
</dbReference>
<feature type="region of interest" description="Disordered" evidence="1">
    <location>
        <begin position="421"/>
        <end position="446"/>
    </location>
</feature>
<organism evidence="2 3">
    <name type="scientific">Romanomermis culicivorax</name>
    <name type="common">Nematode worm</name>
    <dbReference type="NCBI Taxonomy" id="13658"/>
    <lineage>
        <taxon>Eukaryota</taxon>
        <taxon>Metazoa</taxon>
        <taxon>Ecdysozoa</taxon>
        <taxon>Nematoda</taxon>
        <taxon>Enoplea</taxon>
        <taxon>Dorylaimia</taxon>
        <taxon>Mermithida</taxon>
        <taxon>Mermithoidea</taxon>
        <taxon>Mermithidae</taxon>
        <taxon>Romanomermis</taxon>
    </lineage>
</organism>
<dbReference type="AlphaFoldDB" id="A0A915IEK8"/>
<protein>
    <submittedName>
        <fullName evidence="3">Uncharacterized protein</fullName>
    </submittedName>
</protein>